<protein>
    <submittedName>
        <fullName evidence="2">Uncharacterized protein</fullName>
    </submittedName>
</protein>
<evidence type="ECO:0000313" key="2">
    <source>
        <dbReference type="EMBL" id="TFK28733.1"/>
    </source>
</evidence>
<accession>A0A5C3L8A9</accession>
<dbReference type="EMBL" id="ML210153">
    <property type="protein sequence ID" value="TFK28733.1"/>
    <property type="molecule type" value="Genomic_DNA"/>
</dbReference>
<feature type="region of interest" description="Disordered" evidence="1">
    <location>
        <begin position="25"/>
        <end position="128"/>
    </location>
</feature>
<proteinExistence type="predicted"/>
<sequence>MSDNSHSYLRDNTHSGRGEHIVYTERATTTTTYDHDGNVLDKDVTRSPHGTEPNVIEGSHLNDPGVLGTDFGRGAGHANTRDSGAGKPTVADRISGQSQMAGGKLTSDPNKFYRGQDRAAGLEGSLRK</sequence>
<organism evidence="2 3">
    <name type="scientific">Coprinopsis marcescibilis</name>
    <name type="common">Agaric fungus</name>
    <name type="synonym">Psathyrella marcescibilis</name>
    <dbReference type="NCBI Taxonomy" id="230819"/>
    <lineage>
        <taxon>Eukaryota</taxon>
        <taxon>Fungi</taxon>
        <taxon>Dikarya</taxon>
        <taxon>Basidiomycota</taxon>
        <taxon>Agaricomycotina</taxon>
        <taxon>Agaricomycetes</taxon>
        <taxon>Agaricomycetidae</taxon>
        <taxon>Agaricales</taxon>
        <taxon>Agaricineae</taxon>
        <taxon>Psathyrellaceae</taxon>
        <taxon>Coprinopsis</taxon>
    </lineage>
</organism>
<feature type="region of interest" description="Disordered" evidence="1">
    <location>
        <begin position="1"/>
        <end position="20"/>
    </location>
</feature>
<keyword evidence="3" id="KW-1185">Reference proteome</keyword>
<gene>
    <name evidence="2" type="ORF">FA15DRAFT_753123</name>
</gene>
<dbReference type="AlphaFoldDB" id="A0A5C3L8A9"/>
<name>A0A5C3L8A9_COPMA</name>
<feature type="compositionally biased region" description="Basic and acidic residues" evidence="1">
    <location>
        <begin position="8"/>
        <end position="20"/>
    </location>
</feature>
<evidence type="ECO:0000313" key="3">
    <source>
        <dbReference type="Proteomes" id="UP000307440"/>
    </source>
</evidence>
<reference evidence="2 3" key="1">
    <citation type="journal article" date="2019" name="Nat. Ecol. Evol.">
        <title>Megaphylogeny resolves global patterns of mushroom evolution.</title>
        <authorList>
            <person name="Varga T."/>
            <person name="Krizsan K."/>
            <person name="Foldi C."/>
            <person name="Dima B."/>
            <person name="Sanchez-Garcia M."/>
            <person name="Sanchez-Ramirez S."/>
            <person name="Szollosi G.J."/>
            <person name="Szarkandi J.G."/>
            <person name="Papp V."/>
            <person name="Albert L."/>
            <person name="Andreopoulos W."/>
            <person name="Angelini C."/>
            <person name="Antonin V."/>
            <person name="Barry K.W."/>
            <person name="Bougher N.L."/>
            <person name="Buchanan P."/>
            <person name="Buyck B."/>
            <person name="Bense V."/>
            <person name="Catcheside P."/>
            <person name="Chovatia M."/>
            <person name="Cooper J."/>
            <person name="Damon W."/>
            <person name="Desjardin D."/>
            <person name="Finy P."/>
            <person name="Geml J."/>
            <person name="Haridas S."/>
            <person name="Hughes K."/>
            <person name="Justo A."/>
            <person name="Karasinski D."/>
            <person name="Kautmanova I."/>
            <person name="Kiss B."/>
            <person name="Kocsube S."/>
            <person name="Kotiranta H."/>
            <person name="LaButti K.M."/>
            <person name="Lechner B.E."/>
            <person name="Liimatainen K."/>
            <person name="Lipzen A."/>
            <person name="Lukacs Z."/>
            <person name="Mihaltcheva S."/>
            <person name="Morgado L.N."/>
            <person name="Niskanen T."/>
            <person name="Noordeloos M.E."/>
            <person name="Ohm R.A."/>
            <person name="Ortiz-Santana B."/>
            <person name="Ovrebo C."/>
            <person name="Racz N."/>
            <person name="Riley R."/>
            <person name="Savchenko A."/>
            <person name="Shiryaev A."/>
            <person name="Soop K."/>
            <person name="Spirin V."/>
            <person name="Szebenyi C."/>
            <person name="Tomsovsky M."/>
            <person name="Tulloss R.E."/>
            <person name="Uehling J."/>
            <person name="Grigoriev I.V."/>
            <person name="Vagvolgyi C."/>
            <person name="Papp T."/>
            <person name="Martin F.M."/>
            <person name="Miettinen O."/>
            <person name="Hibbett D.S."/>
            <person name="Nagy L.G."/>
        </authorList>
    </citation>
    <scope>NUCLEOTIDE SEQUENCE [LARGE SCALE GENOMIC DNA]</scope>
    <source>
        <strain evidence="2 3">CBS 121175</strain>
    </source>
</reference>
<evidence type="ECO:0000256" key="1">
    <source>
        <dbReference type="SAM" id="MobiDB-lite"/>
    </source>
</evidence>
<feature type="compositionally biased region" description="Basic and acidic residues" evidence="1">
    <location>
        <begin position="33"/>
        <end position="46"/>
    </location>
</feature>
<dbReference type="Proteomes" id="UP000307440">
    <property type="component" value="Unassembled WGS sequence"/>
</dbReference>